<evidence type="ECO:0000259" key="4">
    <source>
        <dbReference type="PROSITE" id="PS50015"/>
    </source>
</evidence>
<sequence length="635" mass="72118">DNIQSYPNDFASDLGFHLTLRGYSWKSRSGTQQNIADWTSEGSKMYILCRIVLAVVMCLPISGVKLPSDMSQGIFCEGCSAVMKELDKLLEKKSSDPRELQVVEAMEDICQTKYFSKYDYSPPTTVKACRFLIEKYEEDIEQLLMDKVDNTEQEVCYKLTKACEGVDRSKKEKESLDYRFNNQPQQVKTESASKDDDGIHRMNVDINDPGAAERLAEQIKSQLGQQGMGGGTGDDNDDEEEEEEEEEGGDNEDEENGGAEEENDKKSFETGIFNGLMLSSRDYYIIFIHLFGFCPHRMGRKITNKRGSHIKEAYDVVGDISTRSTLARMTRILRLNRPYKCLKLGGELHLEMGKNFVLGAVPSMIFYVSGGALVKRRGVKYPKNPPNFSKHHEKTEGDAHWLSNGHLSANRWMDPYLNKLGLNLRLSAGDFVFKLPRWFGGALFDTHWLTDWKMINSGSKMFILCRIALAVVLCLPISGLILPPNISQGVYCETCSAVMKELDKFLAKKSSDPRELQVVEAIEDVCRSKHLKKYGYSPITLVNACKFFMEKHEEDIEQLYLKGVDKVNTEKEVCYKLSKICDGVDRSKKAKDPLQKRSKHDKAKLVEQIKLQERQRAMGGGTRDKKVVYKEKTDL</sequence>
<dbReference type="PROSITE" id="PS50015">
    <property type="entry name" value="SAP_B"/>
    <property type="match status" value="2"/>
</dbReference>
<dbReference type="SUPFAM" id="SSF47862">
    <property type="entry name" value="Saposin"/>
    <property type="match status" value="1"/>
</dbReference>
<name>A0A3M6TY31_POCDA</name>
<dbReference type="InterPro" id="IPR051428">
    <property type="entry name" value="Sphingo_Act-Surfact_Prot"/>
</dbReference>
<keyword evidence="6" id="KW-1185">Reference proteome</keyword>
<feature type="region of interest" description="Disordered" evidence="2">
    <location>
        <begin position="221"/>
        <end position="266"/>
    </location>
</feature>
<evidence type="ECO:0000256" key="2">
    <source>
        <dbReference type="SAM" id="MobiDB-lite"/>
    </source>
</evidence>
<protein>
    <recommendedName>
        <fullName evidence="4">Saposin B-type domain-containing protein</fullName>
    </recommendedName>
</protein>
<proteinExistence type="predicted"/>
<dbReference type="Gene3D" id="1.10.225.10">
    <property type="entry name" value="Saposin-like"/>
    <property type="match status" value="2"/>
</dbReference>
<dbReference type="EMBL" id="RCHS01002704">
    <property type="protein sequence ID" value="RMX46325.1"/>
    <property type="molecule type" value="Genomic_DNA"/>
</dbReference>
<feature type="compositionally biased region" description="Acidic residues" evidence="2">
    <location>
        <begin position="234"/>
        <end position="262"/>
    </location>
</feature>
<keyword evidence="1" id="KW-1015">Disulfide bond</keyword>
<feature type="domain" description="Saposin B-type" evidence="4">
    <location>
        <begin position="488"/>
        <end position="585"/>
    </location>
</feature>
<dbReference type="InterPro" id="IPR008139">
    <property type="entry name" value="SaposinB_dom"/>
</dbReference>
<feature type="non-terminal residue" evidence="5">
    <location>
        <position position="1"/>
    </location>
</feature>
<keyword evidence="3" id="KW-0472">Membrane</keyword>
<accession>A0A3M6TY31</accession>
<feature type="domain" description="Saposin B-type" evidence="4">
    <location>
        <begin position="72"/>
        <end position="167"/>
    </location>
</feature>
<evidence type="ECO:0000313" key="6">
    <source>
        <dbReference type="Proteomes" id="UP000275408"/>
    </source>
</evidence>
<keyword evidence="3" id="KW-1133">Transmembrane helix</keyword>
<keyword evidence="3" id="KW-0812">Transmembrane</keyword>
<feature type="compositionally biased region" description="Basic and acidic residues" evidence="2">
    <location>
        <begin position="191"/>
        <end position="203"/>
    </location>
</feature>
<dbReference type="Proteomes" id="UP000275408">
    <property type="component" value="Unassembled WGS sequence"/>
</dbReference>
<reference evidence="5 6" key="1">
    <citation type="journal article" date="2018" name="Sci. Rep.">
        <title>Comparative analysis of the Pocillopora damicornis genome highlights role of immune system in coral evolution.</title>
        <authorList>
            <person name="Cunning R."/>
            <person name="Bay R.A."/>
            <person name="Gillette P."/>
            <person name="Baker A.C."/>
            <person name="Traylor-Knowles N."/>
        </authorList>
    </citation>
    <scope>NUCLEOTIDE SEQUENCE [LARGE SCALE GENOMIC DNA]</scope>
    <source>
        <strain evidence="5">RSMAS</strain>
        <tissue evidence="5">Whole animal</tissue>
    </source>
</reference>
<organism evidence="5 6">
    <name type="scientific">Pocillopora damicornis</name>
    <name type="common">Cauliflower coral</name>
    <name type="synonym">Millepora damicornis</name>
    <dbReference type="NCBI Taxonomy" id="46731"/>
    <lineage>
        <taxon>Eukaryota</taxon>
        <taxon>Metazoa</taxon>
        <taxon>Cnidaria</taxon>
        <taxon>Anthozoa</taxon>
        <taxon>Hexacorallia</taxon>
        <taxon>Scleractinia</taxon>
        <taxon>Astrocoeniina</taxon>
        <taxon>Pocilloporidae</taxon>
        <taxon>Pocillopora</taxon>
    </lineage>
</organism>
<evidence type="ECO:0000313" key="5">
    <source>
        <dbReference type="EMBL" id="RMX46325.1"/>
    </source>
</evidence>
<dbReference type="PANTHER" id="PTHR11480">
    <property type="entry name" value="SAPOSIN-RELATED"/>
    <property type="match status" value="1"/>
</dbReference>
<dbReference type="InterPro" id="IPR011001">
    <property type="entry name" value="Saposin-like"/>
</dbReference>
<feature type="transmembrane region" description="Helical" evidence="3">
    <location>
        <begin position="356"/>
        <end position="374"/>
    </location>
</feature>
<feature type="region of interest" description="Disordered" evidence="2">
    <location>
        <begin position="173"/>
        <end position="205"/>
    </location>
</feature>
<feature type="transmembrane region" description="Helical" evidence="3">
    <location>
        <begin position="463"/>
        <end position="482"/>
    </location>
</feature>
<evidence type="ECO:0000256" key="3">
    <source>
        <dbReference type="SAM" id="Phobius"/>
    </source>
</evidence>
<dbReference type="OrthoDB" id="5984892at2759"/>
<evidence type="ECO:0000256" key="1">
    <source>
        <dbReference type="ARBA" id="ARBA00023157"/>
    </source>
</evidence>
<dbReference type="AlphaFoldDB" id="A0A3M6TY31"/>
<gene>
    <name evidence="5" type="ORF">pdam_00000525</name>
</gene>
<dbReference type="PANTHER" id="PTHR11480:SF3">
    <property type="entry name" value="BCDNA.GH08312"/>
    <property type="match status" value="1"/>
</dbReference>
<dbReference type="SMART" id="SM00741">
    <property type="entry name" value="SapB"/>
    <property type="match status" value="2"/>
</dbReference>
<feature type="compositionally biased region" description="Polar residues" evidence="2">
    <location>
        <begin position="180"/>
        <end position="190"/>
    </location>
</feature>
<comment type="caution">
    <text evidence="5">The sequence shown here is derived from an EMBL/GenBank/DDBJ whole genome shotgun (WGS) entry which is preliminary data.</text>
</comment>